<evidence type="ECO:0000313" key="3">
    <source>
        <dbReference type="EMBL" id="RFT42137.1"/>
    </source>
</evidence>
<feature type="compositionally biased region" description="Basic and acidic residues" evidence="1">
    <location>
        <begin position="1"/>
        <end position="11"/>
    </location>
</feature>
<sequence>MRILGERRDLAPRQPAEDAAPDANSVALVSRDSRLSEVVGSVAASGGVVVEVVADRDAVARAWSRHGPLLVGADMAGTVMAWGLSARPGTHVVGFDAEEAARWSAGLSASVIVVPRANQVLTEILHDEMAATAKATVVQVDSSGGGTGVSTLAVGLAWAAARSGMKVGLVELDPHAGGIDLLLGIERTDGWRWPELASARGVTTDLGSHLPSIDGVEVVSAGRVGAQVPPAARRAVVDSLSGDHDLVVVDPGHVSAPEVSVDVRVGVVAADLRSVMTARGQDLPNLLVVRRGPGRSMCDEDIESVLGVRPDVVVRDDRRLVRGQGDAEAPWVVASRRWRRRCQDLAEMVMCA</sequence>
<evidence type="ECO:0000256" key="1">
    <source>
        <dbReference type="SAM" id="MobiDB-lite"/>
    </source>
</evidence>
<evidence type="ECO:0000259" key="2">
    <source>
        <dbReference type="Pfam" id="PF26563"/>
    </source>
</evidence>
<dbReference type="InterPro" id="IPR022521">
    <property type="entry name" value="Rv3660c"/>
</dbReference>
<dbReference type="InterPro" id="IPR059050">
    <property type="entry name" value="Rv3660c_N"/>
</dbReference>
<dbReference type="RefSeq" id="WP_065673336.1">
    <property type="nucleotide sequence ID" value="NZ_AP031491.1"/>
</dbReference>
<protein>
    <submittedName>
        <fullName evidence="3">Pilus assembly protein CpaE</fullName>
    </submittedName>
</protein>
<comment type="caution">
    <text evidence="3">The sequence shown here is derived from an EMBL/GenBank/DDBJ whole genome shotgun (WGS) entry which is preliminary data.</text>
</comment>
<gene>
    <name evidence="3" type="ORF">CHT91_11795</name>
</gene>
<dbReference type="SUPFAM" id="SSF52540">
    <property type="entry name" value="P-loop containing nucleoside triphosphate hydrolases"/>
    <property type="match status" value="1"/>
</dbReference>
<organism evidence="3 4">
    <name type="scientific">Cutibacterium avidum</name>
    <dbReference type="NCBI Taxonomy" id="33010"/>
    <lineage>
        <taxon>Bacteria</taxon>
        <taxon>Bacillati</taxon>
        <taxon>Actinomycetota</taxon>
        <taxon>Actinomycetes</taxon>
        <taxon>Propionibacteriales</taxon>
        <taxon>Propionibacteriaceae</taxon>
        <taxon>Cutibacterium</taxon>
    </lineage>
</organism>
<dbReference type="AlphaFoldDB" id="A0A3E2D9R8"/>
<dbReference type="EMBL" id="NOWI01000012">
    <property type="protein sequence ID" value="RFT42137.1"/>
    <property type="molecule type" value="Genomic_DNA"/>
</dbReference>
<feature type="domain" description="Rv3660c-like CheY-like N-terminal" evidence="2">
    <location>
        <begin position="30"/>
        <end position="130"/>
    </location>
</feature>
<dbReference type="Pfam" id="PF26563">
    <property type="entry name" value="Rv3660c_N"/>
    <property type="match status" value="1"/>
</dbReference>
<dbReference type="NCBIfam" id="TIGR03815">
    <property type="entry name" value="CpaE_hom_Actino"/>
    <property type="match status" value="1"/>
</dbReference>
<dbReference type="InterPro" id="IPR027417">
    <property type="entry name" value="P-loop_NTPase"/>
</dbReference>
<feature type="region of interest" description="Disordered" evidence="1">
    <location>
        <begin position="1"/>
        <end position="24"/>
    </location>
</feature>
<name>A0A3E2D9R8_9ACTN</name>
<dbReference type="Gene3D" id="3.40.50.300">
    <property type="entry name" value="P-loop containing nucleotide triphosphate hydrolases"/>
    <property type="match status" value="1"/>
</dbReference>
<proteinExistence type="predicted"/>
<dbReference type="Proteomes" id="UP000259211">
    <property type="component" value="Unassembled WGS sequence"/>
</dbReference>
<reference evidence="3 4" key="1">
    <citation type="submission" date="2017-07" db="EMBL/GenBank/DDBJ databases">
        <authorList>
            <person name="Sun Z.S."/>
            <person name="Albrecht U."/>
            <person name="Echele G."/>
            <person name="Lee C.C."/>
        </authorList>
    </citation>
    <scope>NUCLEOTIDE SEQUENCE [LARGE SCALE GENOMIC DNA]</scope>
    <source>
        <strain evidence="3 4">P16-029</strain>
    </source>
</reference>
<evidence type="ECO:0000313" key="4">
    <source>
        <dbReference type="Proteomes" id="UP000259211"/>
    </source>
</evidence>
<accession>A0A3E2D9R8</accession>